<reference evidence="1" key="1">
    <citation type="submission" date="2020-07" db="EMBL/GenBank/DDBJ databases">
        <title>Multicomponent nature underlies the extraordinary mechanical properties of spider dragline silk.</title>
        <authorList>
            <person name="Kono N."/>
            <person name="Nakamura H."/>
            <person name="Mori M."/>
            <person name="Yoshida Y."/>
            <person name="Ohtoshi R."/>
            <person name="Malay A.D."/>
            <person name="Moran D.A.P."/>
            <person name="Tomita M."/>
            <person name="Numata K."/>
            <person name="Arakawa K."/>
        </authorList>
    </citation>
    <scope>NUCLEOTIDE SEQUENCE</scope>
</reference>
<dbReference type="OrthoDB" id="6429725at2759"/>
<dbReference type="Proteomes" id="UP000887116">
    <property type="component" value="Unassembled WGS sequence"/>
</dbReference>
<gene>
    <name evidence="1" type="primary">AVEN_151571_1</name>
    <name evidence="1" type="ORF">TNCT_189271</name>
</gene>
<organism evidence="1 2">
    <name type="scientific">Trichonephila clavata</name>
    <name type="common">Joro spider</name>
    <name type="synonym">Nephila clavata</name>
    <dbReference type="NCBI Taxonomy" id="2740835"/>
    <lineage>
        <taxon>Eukaryota</taxon>
        <taxon>Metazoa</taxon>
        <taxon>Ecdysozoa</taxon>
        <taxon>Arthropoda</taxon>
        <taxon>Chelicerata</taxon>
        <taxon>Arachnida</taxon>
        <taxon>Araneae</taxon>
        <taxon>Araneomorphae</taxon>
        <taxon>Entelegynae</taxon>
        <taxon>Araneoidea</taxon>
        <taxon>Nephilidae</taxon>
        <taxon>Trichonephila</taxon>
    </lineage>
</organism>
<proteinExistence type="predicted"/>
<sequence length="132" mass="14809">MCLSRALCKGISNYIPNIKILKSDLKPQQYSNSSDFQQLFNDDFHLEELSYICGFSTLMKGKSAGPDGILPEFLKNLRDSAKITLLAFINQNWKNGLPSAWRKAIIVPILKPNEPAESIGSYRPISLTNIMC</sequence>
<protein>
    <recommendedName>
        <fullName evidence="3">Reverse transcriptase</fullName>
    </recommendedName>
</protein>
<dbReference type="AlphaFoldDB" id="A0A8X6LZR7"/>
<name>A0A8X6LZR7_TRICU</name>
<evidence type="ECO:0000313" key="2">
    <source>
        <dbReference type="Proteomes" id="UP000887116"/>
    </source>
</evidence>
<accession>A0A8X6LZR7</accession>
<dbReference type="EMBL" id="BMAO01028615">
    <property type="protein sequence ID" value="GFR26034.1"/>
    <property type="molecule type" value="Genomic_DNA"/>
</dbReference>
<keyword evidence="2" id="KW-1185">Reference proteome</keyword>
<evidence type="ECO:0000313" key="1">
    <source>
        <dbReference type="EMBL" id="GFR26034.1"/>
    </source>
</evidence>
<dbReference type="PANTHER" id="PTHR19446">
    <property type="entry name" value="REVERSE TRANSCRIPTASES"/>
    <property type="match status" value="1"/>
</dbReference>
<evidence type="ECO:0008006" key="3">
    <source>
        <dbReference type="Google" id="ProtNLM"/>
    </source>
</evidence>
<comment type="caution">
    <text evidence="1">The sequence shown here is derived from an EMBL/GenBank/DDBJ whole genome shotgun (WGS) entry which is preliminary data.</text>
</comment>